<reference evidence="11" key="1">
    <citation type="journal article" date="2012" name="Nature">
        <title>The oyster genome reveals stress adaptation and complexity of shell formation.</title>
        <authorList>
            <person name="Zhang G."/>
            <person name="Fang X."/>
            <person name="Guo X."/>
            <person name="Li L."/>
            <person name="Luo R."/>
            <person name="Xu F."/>
            <person name="Yang P."/>
            <person name="Zhang L."/>
            <person name="Wang X."/>
            <person name="Qi H."/>
            <person name="Xiong Z."/>
            <person name="Que H."/>
            <person name="Xie Y."/>
            <person name="Holland P.W."/>
            <person name="Paps J."/>
            <person name="Zhu Y."/>
            <person name="Wu F."/>
            <person name="Chen Y."/>
            <person name="Wang J."/>
            <person name="Peng C."/>
            <person name="Meng J."/>
            <person name="Yang L."/>
            <person name="Liu J."/>
            <person name="Wen B."/>
            <person name="Zhang N."/>
            <person name="Huang Z."/>
            <person name="Zhu Q."/>
            <person name="Feng Y."/>
            <person name="Mount A."/>
            <person name="Hedgecock D."/>
            <person name="Xu Z."/>
            <person name="Liu Y."/>
            <person name="Domazet-Loso T."/>
            <person name="Du Y."/>
            <person name="Sun X."/>
            <person name="Zhang S."/>
            <person name="Liu B."/>
            <person name="Cheng P."/>
            <person name="Jiang X."/>
            <person name="Li J."/>
            <person name="Fan D."/>
            <person name="Wang W."/>
            <person name="Fu W."/>
            <person name="Wang T."/>
            <person name="Wang B."/>
            <person name="Zhang J."/>
            <person name="Peng Z."/>
            <person name="Li Y."/>
            <person name="Li N."/>
            <person name="Wang J."/>
            <person name="Chen M."/>
            <person name="He Y."/>
            <person name="Tan F."/>
            <person name="Song X."/>
            <person name="Zheng Q."/>
            <person name="Huang R."/>
            <person name="Yang H."/>
            <person name="Du X."/>
            <person name="Chen L."/>
            <person name="Yang M."/>
            <person name="Gaffney P.M."/>
            <person name="Wang S."/>
            <person name="Luo L."/>
            <person name="She Z."/>
            <person name="Ming Y."/>
            <person name="Huang W."/>
            <person name="Zhang S."/>
            <person name="Huang B."/>
            <person name="Zhang Y."/>
            <person name="Qu T."/>
            <person name="Ni P."/>
            <person name="Miao G."/>
            <person name="Wang J."/>
            <person name="Wang Q."/>
            <person name="Steinberg C.E."/>
            <person name="Wang H."/>
            <person name="Li N."/>
            <person name="Qian L."/>
            <person name="Zhang G."/>
            <person name="Li Y."/>
            <person name="Yang H."/>
            <person name="Liu X."/>
            <person name="Wang J."/>
            <person name="Yin Y."/>
            <person name="Wang J."/>
        </authorList>
    </citation>
    <scope>NUCLEOTIDE SEQUENCE [LARGE SCALE GENOMIC DNA]</scope>
    <source>
        <strain evidence="11">05x7-T-G4-1.051#20</strain>
    </source>
</reference>
<dbReference type="GO" id="GO:0016491">
    <property type="term" value="F:oxidoreductase activity"/>
    <property type="evidence" value="ECO:0007669"/>
    <property type="project" value="InterPro"/>
</dbReference>
<proteinExistence type="predicted"/>
<comment type="subcellular location">
    <subcellularLocation>
        <location evidence="2">Membrane</location>
        <topology evidence="2">Multi-pass membrane protein</topology>
    </subcellularLocation>
</comment>
<keyword evidence="6" id="KW-0479">Metal-binding</keyword>
<keyword evidence="4" id="KW-0349">Heme</keyword>
<dbReference type="HOGENOM" id="CLU_069712_1_1_1"/>
<dbReference type="PROSITE" id="PS50939">
    <property type="entry name" value="CYTOCHROME_B561"/>
    <property type="match status" value="1"/>
</dbReference>
<dbReference type="PANTHER" id="PTHR10106:SF0">
    <property type="entry name" value="LD36721P"/>
    <property type="match status" value="1"/>
</dbReference>
<evidence type="ECO:0000256" key="3">
    <source>
        <dbReference type="ARBA" id="ARBA00022448"/>
    </source>
</evidence>
<accession>K1RKX3</accession>
<sequence>MHRREMVLGENWSHASMVTGLPKIFQNQKMENSDRREQQGSLAFFTVLILVIQVLGLTAVILVAVWMGSFRGGFAWQSDPAHEFNYHPVFMVTGMIFLYSDAILTYRVFRNAKKTYLKAIHGIIQGVVLIFAGVGLKAAFDSHNLKNPPIPNLYSLHSWIGLITVILFALQWLSGLISFVAPKLSMGARQTYMPHHVFWGLAILCLAGASALTGITEKALFTDFFAHMKYSSFVTETYIINFLGLTILTLVVLVVYVVTRPEYKRQPSAEEEHIQLVQ</sequence>
<keyword evidence="9" id="KW-0408">Iron</keyword>
<comment type="cofactor">
    <cofactor evidence="1">
        <name>heme b</name>
        <dbReference type="ChEBI" id="CHEBI:60344"/>
    </cofactor>
</comment>
<evidence type="ECO:0000256" key="10">
    <source>
        <dbReference type="ARBA" id="ARBA00023136"/>
    </source>
</evidence>
<keyword evidence="5" id="KW-0812">Transmembrane</keyword>
<evidence type="ECO:0000256" key="4">
    <source>
        <dbReference type="ARBA" id="ARBA00022617"/>
    </source>
</evidence>
<evidence type="ECO:0000256" key="7">
    <source>
        <dbReference type="ARBA" id="ARBA00022982"/>
    </source>
</evidence>
<keyword evidence="8" id="KW-1133">Transmembrane helix</keyword>
<evidence type="ECO:0000256" key="2">
    <source>
        <dbReference type="ARBA" id="ARBA00004141"/>
    </source>
</evidence>
<dbReference type="EMBL" id="JH816626">
    <property type="protein sequence ID" value="EKC42265.1"/>
    <property type="molecule type" value="Genomic_DNA"/>
</dbReference>
<dbReference type="GO" id="GO:0016020">
    <property type="term" value="C:membrane"/>
    <property type="evidence" value="ECO:0007669"/>
    <property type="project" value="UniProtKB-SubCell"/>
</dbReference>
<dbReference type="InterPro" id="IPR006593">
    <property type="entry name" value="Cyt_b561/ferric_Rdtase_TM"/>
</dbReference>
<dbReference type="InParanoid" id="K1RKX3"/>
<name>K1RKX3_MAGGI</name>
<evidence type="ECO:0000256" key="5">
    <source>
        <dbReference type="ARBA" id="ARBA00022692"/>
    </source>
</evidence>
<protein>
    <submittedName>
        <fullName evidence="11">Putative cytochrome b561</fullName>
    </submittedName>
</protein>
<dbReference type="GO" id="GO:0046872">
    <property type="term" value="F:metal ion binding"/>
    <property type="evidence" value="ECO:0007669"/>
    <property type="project" value="UniProtKB-KW"/>
</dbReference>
<organism evidence="11">
    <name type="scientific">Magallana gigas</name>
    <name type="common">Pacific oyster</name>
    <name type="synonym">Crassostrea gigas</name>
    <dbReference type="NCBI Taxonomy" id="29159"/>
    <lineage>
        <taxon>Eukaryota</taxon>
        <taxon>Metazoa</taxon>
        <taxon>Spiralia</taxon>
        <taxon>Lophotrochozoa</taxon>
        <taxon>Mollusca</taxon>
        <taxon>Bivalvia</taxon>
        <taxon>Autobranchia</taxon>
        <taxon>Pteriomorphia</taxon>
        <taxon>Ostreida</taxon>
        <taxon>Ostreoidea</taxon>
        <taxon>Ostreidae</taxon>
        <taxon>Magallana</taxon>
    </lineage>
</organism>
<dbReference type="FunFam" id="1.20.120.1770:FF:000001">
    <property type="entry name" value="Cytochrome b reductase 1"/>
    <property type="match status" value="1"/>
</dbReference>
<evidence type="ECO:0000256" key="9">
    <source>
        <dbReference type="ARBA" id="ARBA00023004"/>
    </source>
</evidence>
<evidence type="ECO:0000256" key="8">
    <source>
        <dbReference type="ARBA" id="ARBA00022989"/>
    </source>
</evidence>
<evidence type="ECO:0000256" key="6">
    <source>
        <dbReference type="ARBA" id="ARBA00022723"/>
    </source>
</evidence>
<dbReference type="Pfam" id="PF03188">
    <property type="entry name" value="Cytochrom_B561"/>
    <property type="match status" value="1"/>
</dbReference>
<keyword evidence="3" id="KW-0813">Transport</keyword>
<dbReference type="AlphaFoldDB" id="K1RKX3"/>
<dbReference type="SMART" id="SM00665">
    <property type="entry name" value="B561"/>
    <property type="match status" value="1"/>
</dbReference>
<dbReference type="PANTHER" id="PTHR10106">
    <property type="entry name" value="CYTOCHROME B561-RELATED"/>
    <property type="match status" value="1"/>
</dbReference>
<dbReference type="FunCoup" id="K1RKX3">
    <property type="interactions" value="17"/>
</dbReference>
<gene>
    <name evidence="11" type="ORF">CGI_10017832</name>
</gene>
<keyword evidence="7" id="KW-0249">Electron transport</keyword>
<evidence type="ECO:0000313" key="11">
    <source>
        <dbReference type="EMBL" id="EKC42265.1"/>
    </source>
</evidence>
<keyword evidence="10" id="KW-0472">Membrane</keyword>
<dbReference type="Gene3D" id="1.20.120.1770">
    <property type="match status" value="1"/>
</dbReference>
<dbReference type="InterPro" id="IPR043205">
    <property type="entry name" value="CYB561/CYBRD1-like"/>
</dbReference>
<evidence type="ECO:0000256" key="1">
    <source>
        <dbReference type="ARBA" id="ARBA00001970"/>
    </source>
</evidence>